<dbReference type="SUPFAM" id="SSF55729">
    <property type="entry name" value="Acyl-CoA N-acyltransferases (Nat)"/>
    <property type="match status" value="1"/>
</dbReference>
<gene>
    <name evidence="2" type="ORF">SBD_2150</name>
</gene>
<proteinExistence type="predicted"/>
<dbReference type="InterPro" id="IPR016181">
    <property type="entry name" value="Acyl_CoA_acyltransferase"/>
</dbReference>
<dbReference type="AlphaFoldDB" id="M3FVZ8"/>
<name>M3FVZ8_9ACTN</name>
<dbReference type="CDD" id="cd04301">
    <property type="entry name" value="NAT_SF"/>
    <property type="match status" value="1"/>
</dbReference>
<evidence type="ECO:0000313" key="3">
    <source>
        <dbReference type="Proteomes" id="UP000030760"/>
    </source>
</evidence>
<organism evidence="2 3">
    <name type="scientific">Streptomyces bottropensis ATCC 25435</name>
    <dbReference type="NCBI Taxonomy" id="1054862"/>
    <lineage>
        <taxon>Bacteria</taxon>
        <taxon>Bacillati</taxon>
        <taxon>Actinomycetota</taxon>
        <taxon>Actinomycetes</taxon>
        <taxon>Kitasatosporales</taxon>
        <taxon>Streptomycetaceae</taxon>
        <taxon>Streptomyces</taxon>
    </lineage>
</organism>
<sequence length="74" mass="7988">MRPVKVATLVSMYVQPAHRRGGLGARLVAQFSAWAKEAGAELAEVTAYSSNADAIRFYERNGFASQSVTLQTAL</sequence>
<evidence type="ECO:0000313" key="2">
    <source>
        <dbReference type="EMBL" id="EMF56399.1"/>
    </source>
</evidence>
<protein>
    <recommendedName>
        <fullName evidence="1">N-acetyltransferase domain-containing protein</fullName>
    </recommendedName>
</protein>
<dbReference type="GO" id="GO:0016747">
    <property type="term" value="F:acyltransferase activity, transferring groups other than amino-acyl groups"/>
    <property type="evidence" value="ECO:0007669"/>
    <property type="project" value="InterPro"/>
</dbReference>
<dbReference type="Gene3D" id="3.40.630.30">
    <property type="match status" value="1"/>
</dbReference>
<evidence type="ECO:0000259" key="1">
    <source>
        <dbReference type="PROSITE" id="PS51186"/>
    </source>
</evidence>
<dbReference type="PROSITE" id="PS51186">
    <property type="entry name" value="GNAT"/>
    <property type="match status" value="1"/>
</dbReference>
<feature type="domain" description="N-acetyltransferase" evidence="1">
    <location>
        <begin position="1"/>
        <end position="74"/>
    </location>
</feature>
<dbReference type="Proteomes" id="UP000030760">
    <property type="component" value="Unassembled WGS sequence"/>
</dbReference>
<accession>M3FVZ8</accession>
<dbReference type="EMBL" id="KB405063">
    <property type="protein sequence ID" value="EMF56399.1"/>
    <property type="molecule type" value="Genomic_DNA"/>
</dbReference>
<dbReference type="Pfam" id="PF00583">
    <property type="entry name" value="Acetyltransf_1"/>
    <property type="match status" value="1"/>
</dbReference>
<dbReference type="InterPro" id="IPR000182">
    <property type="entry name" value="GNAT_dom"/>
</dbReference>
<dbReference type="PANTHER" id="PTHR43072">
    <property type="entry name" value="N-ACETYLTRANSFERASE"/>
    <property type="match status" value="1"/>
</dbReference>
<reference evidence="3" key="1">
    <citation type="journal article" date="2013" name="Genome Announc.">
        <title>Draft Genome Sequence of Streptomyces bottropensis ATCC 25435, a Bottromycin-Producing Actinomycete.</title>
        <authorList>
            <person name="Zhang H."/>
            <person name="Zhou W."/>
            <person name="Zhuang Y."/>
            <person name="Liang X."/>
            <person name="Liu T."/>
        </authorList>
    </citation>
    <scope>NUCLEOTIDE SEQUENCE [LARGE SCALE GENOMIC DNA]</scope>
    <source>
        <strain evidence="3">ATCC 25435</strain>
    </source>
</reference>